<comment type="caution">
    <text evidence="1">The sequence shown here is derived from an EMBL/GenBank/DDBJ whole genome shotgun (WGS) entry which is preliminary data.</text>
</comment>
<keyword evidence="2" id="KW-1185">Reference proteome</keyword>
<dbReference type="EMBL" id="CM042018">
    <property type="protein sequence ID" value="KAI3829358.1"/>
    <property type="molecule type" value="Genomic_DNA"/>
</dbReference>
<reference evidence="2" key="1">
    <citation type="journal article" date="2022" name="Mol. Ecol. Resour.">
        <title>The genomes of chicory, endive, great burdock and yacon provide insights into Asteraceae palaeo-polyploidization history and plant inulin production.</title>
        <authorList>
            <person name="Fan W."/>
            <person name="Wang S."/>
            <person name="Wang H."/>
            <person name="Wang A."/>
            <person name="Jiang F."/>
            <person name="Liu H."/>
            <person name="Zhao H."/>
            <person name="Xu D."/>
            <person name="Zhang Y."/>
        </authorList>
    </citation>
    <scope>NUCLEOTIDE SEQUENCE [LARGE SCALE GENOMIC DNA]</scope>
    <source>
        <strain evidence="2">cv. Yunnan</strain>
    </source>
</reference>
<evidence type="ECO:0000313" key="1">
    <source>
        <dbReference type="EMBL" id="KAI3829358.1"/>
    </source>
</evidence>
<proteinExistence type="predicted"/>
<accession>A0ACB9KAV8</accession>
<evidence type="ECO:0000313" key="2">
    <source>
        <dbReference type="Proteomes" id="UP001056120"/>
    </source>
</evidence>
<gene>
    <name evidence="1" type="ORF">L1987_03478</name>
</gene>
<dbReference type="Proteomes" id="UP001056120">
    <property type="component" value="Linkage Group LG01"/>
</dbReference>
<sequence>MAFSKNSFGVLVLQMMVVLAIFSLHAEGQGLKLGFYEKSCPHAEKIVSKVIKDVMAVAPSLSGPLLRMHFHDCFIRTKGPFWEVGTGRRYGKVSLFSDPINPVTGLPPFTANITALKQIICTEGTKHKRPCCSIRYVLTSLCISNSYVLQS</sequence>
<organism evidence="1 2">
    <name type="scientific">Smallanthus sonchifolius</name>
    <dbReference type="NCBI Taxonomy" id="185202"/>
    <lineage>
        <taxon>Eukaryota</taxon>
        <taxon>Viridiplantae</taxon>
        <taxon>Streptophyta</taxon>
        <taxon>Embryophyta</taxon>
        <taxon>Tracheophyta</taxon>
        <taxon>Spermatophyta</taxon>
        <taxon>Magnoliopsida</taxon>
        <taxon>eudicotyledons</taxon>
        <taxon>Gunneridae</taxon>
        <taxon>Pentapetalae</taxon>
        <taxon>asterids</taxon>
        <taxon>campanulids</taxon>
        <taxon>Asterales</taxon>
        <taxon>Asteraceae</taxon>
        <taxon>Asteroideae</taxon>
        <taxon>Heliantheae alliance</taxon>
        <taxon>Millerieae</taxon>
        <taxon>Smallanthus</taxon>
    </lineage>
</organism>
<name>A0ACB9KAV8_9ASTR</name>
<protein>
    <submittedName>
        <fullName evidence="1">Uncharacterized protein</fullName>
    </submittedName>
</protein>
<reference evidence="1 2" key="2">
    <citation type="journal article" date="2022" name="Mol. Ecol. Resour.">
        <title>The genomes of chicory, endive, great burdock and yacon provide insights into Asteraceae paleo-polyploidization history and plant inulin production.</title>
        <authorList>
            <person name="Fan W."/>
            <person name="Wang S."/>
            <person name="Wang H."/>
            <person name="Wang A."/>
            <person name="Jiang F."/>
            <person name="Liu H."/>
            <person name="Zhao H."/>
            <person name="Xu D."/>
            <person name="Zhang Y."/>
        </authorList>
    </citation>
    <scope>NUCLEOTIDE SEQUENCE [LARGE SCALE GENOMIC DNA]</scope>
    <source>
        <strain evidence="2">cv. Yunnan</strain>
        <tissue evidence="1">Leaves</tissue>
    </source>
</reference>